<gene>
    <name evidence="2" type="ORF">C1645_692404</name>
</gene>
<dbReference type="STRING" id="658196.A0A397T1N5"/>
<keyword evidence="1" id="KW-1133">Transmembrane helix</keyword>
<sequence length="58" mass="6710">LSGTFNLKFQSINRPIDHTFMFVFILKINVISFILLDISVLNELFLGHLCYLLIDVPL</sequence>
<keyword evidence="1" id="KW-0472">Membrane</keyword>
<dbReference type="EMBL" id="QKYT01000144">
    <property type="protein sequence ID" value="RIA91722.1"/>
    <property type="molecule type" value="Genomic_DNA"/>
</dbReference>
<evidence type="ECO:0000256" key="1">
    <source>
        <dbReference type="SAM" id="Phobius"/>
    </source>
</evidence>
<name>A0A397T1N5_9GLOM</name>
<accession>A0A397T1N5</accession>
<evidence type="ECO:0000313" key="3">
    <source>
        <dbReference type="Proteomes" id="UP000265703"/>
    </source>
</evidence>
<dbReference type="Proteomes" id="UP000265703">
    <property type="component" value="Unassembled WGS sequence"/>
</dbReference>
<feature type="transmembrane region" description="Helical" evidence="1">
    <location>
        <begin position="20"/>
        <end position="41"/>
    </location>
</feature>
<dbReference type="OrthoDB" id="2093021at2759"/>
<comment type="caution">
    <text evidence="2">The sequence shown here is derived from an EMBL/GenBank/DDBJ whole genome shotgun (WGS) entry which is preliminary data.</text>
</comment>
<feature type="non-terminal residue" evidence="2">
    <location>
        <position position="1"/>
    </location>
</feature>
<evidence type="ECO:0000313" key="2">
    <source>
        <dbReference type="EMBL" id="RIA91722.1"/>
    </source>
</evidence>
<reference evidence="2 3" key="1">
    <citation type="submission" date="2018-06" db="EMBL/GenBank/DDBJ databases">
        <title>Comparative genomics reveals the genomic features of Rhizophagus irregularis, R. cerebriforme, R. diaphanum and Gigaspora rosea, and their symbiotic lifestyle signature.</title>
        <authorList>
            <person name="Morin E."/>
            <person name="San Clemente H."/>
            <person name="Chen E.C.H."/>
            <person name="De La Providencia I."/>
            <person name="Hainaut M."/>
            <person name="Kuo A."/>
            <person name="Kohler A."/>
            <person name="Murat C."/>
            <person name="Tang N."/>
            <person name="Roy S."/>
            <person name="Loubradou J."/>
            <person name="Henrissat B."/>
            <person name="Grigoriev I.V."/>
            <person name="Corradi N."/>
            <person name="Roux C."/>
            <person name="Martin F.M."/>
        </authorList>
    </citation>
    <scope>NUCLEOTIDE SEQUENCE [LARGE SCALE GENOMIC DNA]</scope>
    <source>
        <strain evidence="2 3">DAOM 227022</strain>
    </source>
</reference>
<protein>
    <submittedName>
        <fullName evidence="2">Uncharacterized protein</fullName>
    </submittedName>
</protein>
<organism evidence="2 3">
    <name type="scientific">Glomus cerebriforme</name>
    <dbReference type="NCBI Taxonomy" id="658196"/>
    <lineage>
        <taxon>Eukaryota</taxon>
        <taxon>Fungi</taxon>
        <taxon>Fungi incertae sedis</taxon>
        <taxon>Mucoromycota</taxon>
        <taxon>Glomeromycotina</taxon>
        <taxon>Glomeromycetes</taxon>
        <taxon>Glomerales</taxon>
        <taxon>Glomeraceae</taxon>
        <taxon>Glomus</taxon>
    </lineage>
</organism>
<proteinExistence type="predicted"/>
<keyword evidence="1" id="KW-0812">Transmembrane</keyword>
<dbReference type="AlphaFoldDB" id="A0A397T1N5"/>
<keyword evidence="3" id="KW-1185">Reference proteome</keyword>